<evidence type="ECO:0000313" key="2">
    <source>
        <dbReference type="EMBL" id="KAF3453910.1"/>
    </source>
</evidence>
<reference evidence="2" key="1">
    <citation type="submission" date="2020-03" db="EMBL/GenBank/DDBJ databases">
        <title>A high-quality chromosome-level genome assembly of a woody plant with both climbing and erect habits, Rhamnella rubrinervis.</title>
        <authorList>
            <person name="Lu Z."/>
            <person name="Yang Y."/>
            <person name="Zhu X."/>
            <person name="Sun Y."/>
        </authorList>
    </citation>
    <scope>NUCLEOTIDE SEQUENCE</scope>
    <source>
        <strain evidence="2">BYM</strain>
        <tissue evidence="2">Leaf</tissue>
    </source>
</reference>
<sequence>MMQNIVVPSYAFDHHPLLHLCSSNLQWRLLASSPFASESAASFVPREGDKKPPQHVLEAVLRLANLENIMGSLVQSVECVLKYLPQDAIGNQNLIQREQEHSGLSRVEMHRKIGADNDCQGAQVSQDPYSYVEKNNRKDLQANKDLQAKLVKVQDMFEVAMDKIREKSLSNASYKKNVIRRPLNKERLEISASQVLCQAPDMHSRPERAHEIWTRANPIVSGAKIGTRLLDQSLWVRPRLAITTYLKYANAKAMISSRCDEMPKIKEKRKKATDESINELGDSRP</sequence>
<feature type="region of interest" description="Disordered" evidence="1">
    <location>
        <begin position="263"/>
        <end position="285"/>
    </location>
</feature>
<gene>
    <name evidence="2" type="ORF">FNV43_RR04351</name>
</gene>
<dbReference type="AlphaFoldDB" id="A0A8K0HK51"/>
<keyword evidence="3" id="KW-1185">Reference proteome</keyword>
<organism evidence="2 3">
    <name type="scientific">Rhamnella rubrinervis</name>
    <dbReference type="NCBI Taxonomy" id="2594499"/>
    <lineage>
        <taxon>Eukaryota</taxon>
        <taxon>Viridiplantae</taxon>
        <taxon>Streptophyta</taxon>
        <taxon>Embryophyta</taxon>
        <taxon>Tracheophyta</taxon>
        <taxon>Spermatophyta</taxon>
        <taxon>Magnoliopsida</taxon>
        <taxon>eudicotyledons</taxon>
        <taxon>Gunneridae</taxon>
        <taxon>Pentapetalae</taxon>
        <taxon>rosids</taxon>
        <taxon>fabids</taxon>
        <taxon>Rosales</taxon>
        <taxon>Rhamnaceae</taxon>
        <taxon>rhamnoid group</taxon>
        <taxon>Rhamneae</taxon>
        <taxon>Rhamnella</taxon>
    </lineage>
</organism>
<evidence type="ECO:0000256" key="1">
    <source>
        <dbReference type="SAM" id="MobiDB-lite"/>
    </source>
</evidence>
<accession>A0A8K0HK51</accession>
<protein>
    <submittedName>
        <fullName evidence="2">Uncharacterized protein</fullName>
    </submittedName>
</protein>
<dbReference type="Proteomes" id="UP000796880">
    <property type="component" value="Unassembled WGS sequence"/>
</dbReference>
<name>A0A8K0HK51_9ROSA</name>
<dbReference type="EMBL" id="VOIH02000002">
    <property type="protein sequence ID" value="KAF3453910.1"/>
    <property type="molecule type" value="Genomic_DNA"/>
</dbReference>
<evidence type="ECO:0000313" key="3">
    <source>
        <dbReference type="Proteomes" id="UP000796880"/>
    </source>
</evidence>
<proteinExistence type="predicted"/>
<comment type="caution">
    <text evidence="2">The sequence shown here is derived from an EMBL/GenBank/DDBJ whole genome shotgun (WGS) entry which is preliminary data.</text>
</comment>